<gene>
    <name evidence="3" type="ORF">QNI16_11540</name>
</gene>
<evidence type="ECO:0000256" key="1">
    <source>
        <dbReference type="SAM" id="SignalP"/>
    </source>
</evidence>
<reference evidence="3" key="1">
    <citation type="submission" date="2023-05" db="EMBL/GenBank/DDBJ databases">
        <authorList>
            <person name="Zhang X."/>
        </authorList>
    </citation>
    <scope>NUCLEOTIDE SEQUENCE</scope>
    <source>
        <strain evidence="3">YF14B1</strain>
    </source>
</reference>
<organism evidence="3 4">
    <name type="scientific">Xanthocytophaga flava</name>
    <dbReference type="NCBI Taxonomy" id="3048013"/>
    <lineage>
        <taxon>Bacteria</taxon>
        <taxon>Pseudomonadati</taxon>
        <taxon>Bacteroidota</taxon>
        <taxon>Cytophagia</taxon>
        <taxon>Cytophagales</taxon>
        <taxon>Rhodocytophagaceae</taxon>
        <taxon>Xanthocytophaga</taxon>
    </lineage>
</organism>
<evidence type="ECO:0000313" key="3">
    <source>
        <dbReference type="EMBL" id="MDJ1481119.1"/>
    </source>
</evidence>
<dbReference type="RefSeq" id="WP_313978468.1">
    <property type="nucleotide sequence ID" value="NZ_JASJOS010000004.1"/>
</dbReference>
<name>A0AAE3QQP4_9BACT</name>
<comment type="caution">
    <text evidence="3">The sequence shown here is derived from an EMBL/GenBank/DDBJ whole genome shotgun (WGS) entry which is preliminary data.</text>
</comment>
<keyword evidence="1" id="KW-0732">Signal</keyword>
<accession>A0AAE3QQP4</accession>
<feature type="domain" description="Outer membrane protein beta-barrel" evidence="2">
    <location>
        <begin position="204"/>
        <end position="351"/>
    </location>
</feature>
<feature type="signal peptide" evidence="1">
    <location>
        <begin position="1"/>
        <end position="20"/>
    </location>
</feature>
<feature type="chain" id="PRO_5041949412" evidence="1">
    <location>
        <begin position="21"/>
        <end position="409"/>
    </location>
</feature>
<protein>
    <submittedName>
        <fullName evidence="3">Outer membrane beta-barrel protein</fullName>
    </submittedName>
</protein>
<dbReference type="Proteomes" id="UP001241110">
    <property type="component" value="Unassembled WGS sequence"/>
</dbReference>
<evidence type="ECO:0000313" key="4">
    <source>
        <dbReference type="Proteomes" id="UP001241110"/>
    </source>
</evidence>
<evidence type="ECO:0000259" key="2">
    <source>
        <dbReference type="Pfam" id="PF13568"/>
    </source>
</evidence>
<dbReference type="EMBL" id="JASJOS010000004">
    <property type="protein sequence ID" value="MDJ1481119.1"/>
    <property type="molecule type" value="Genomic_DNA"/>
</dbReference>
<proteinExistence type="predicted"/>
<dbReference type="InterPro" id="IPR025665">
    <property type="entry name" value="Beta-barrel_OMP_2"/>
</dbReference>
<dbReference type="AlphaFoldDB" id="A0AAE3QQP4"/>
<dbReference type="Pfam" id="PF13568">
    <property type="entry name" value="OMP_b-brl_2"/>
    <property type="match status" value="1"/>
</dbReference>
<sequence>MLKAVLTTLSFIFLSPILFAQTNFIKGTIVDLNGNTQEVLIKDKADKYNSLECSVKSLKQNAVVRYKPADIKGYSLENGKVYQSYYISVPDTKDSVLVFLQKLVEGEVVLYFYRGKQGKDRYFIQIPPEGLMELDGAKDSYVNGQRYRSEGNYRENLKSVMSKCPIEKSSLDELKMTRARMTSFIASYNLCPSINNLRYQYENPKSKILLGVKLGASLGQVDFGQKSSNDLYAYPVENVPVRWQPAVGITAAFQMADIDKKLYFQSELLFMGMQIKDYKTQTGLFKKTVIIDKIQNYFIQLPLLFRYNLLNTRLTPYVSIGGAVSYNILAERTITKGEIRRITDASLSRKVIGYLVAGGGVRWESSEREYSLDYRLQKIILNQLNDEYNTSFLASIITLSAALEKKKQK</sequence>